<dbReference type="AlphaFoldDB" id="A0A8R1EGL0"/>
<dbReference type="OMA" id="DILCHFN"/>
<evidence type="ECO:0000313" key="1">
    <source>
        <dbReference type="EnsemblMetazoa" id="CJA34522.1"/>
    </source>
</evidence>
<dbReference type="PANTHER" id="PTHR22973:SF12">
    <property type="entry name" value="LD35087P"/>
    <property type="match status" value="1"/>
</dbReference>
<organism evidence="1 2">
    <name type="scientific">Caenorhabditis japonica</name>
    <dbReference type="NCBI Taxonomy" id="281687"/>
    <lineage>
        <taxon>Eukaryota</taxon>
        <taxon>Metazoa</taxon>
        <taxon>Ecdysozoa</taxon>
        <taxon>Nematoda</taxon>
        <taxon>Chromadorea</taxon>
        <taxon>Rhabditida</taxon>
        <taxon>Rhabditina</taxon>
        <taxon>Rhabditomorpha</taxon>
        <taxon>Rhabditoidea</taxon>
        <taxon>Rhabditidae</taxon>
        <taxon>Peloderinae</taxon>
        <taxon>Caenorhabditis</taxon>
    </lineage>
</organism>
<dbReference type="GO" id="GO:0000139">
    <property type="term" value="C:Golgi membrane"/>
    <property type="evidence" value="ECO:0007669"/>
    <property type="project" value="TreeGrafter"/>
</dbReference>
<protein>
    <submittedName>
        <fullName evidence="1">Uncharacterized protein</fullName>
    </submittedName>
</protein>
<keyword evidence="2" id="KW-1185">Reference proteome</keyword>
<dbReference type="InterPro" id="IPR052269">
    <property type="entry name" value="Golgi-PI4KB_interaction"/>
</dbReference>
<dbReference type="EnsemblMetazoa" id="CJA34522.1">
    <property type="protein sequence ID" value="CJA34522.1"/>
    <property type="gene ID" value="WBGene00210369"/>
</dbReference>
<dbReference type="Proteomes" id="UP000005237">
    <property type="component" value="Unassembled WGS sequence"/>
</dbReference>
<evidence type="ECO:0000313" key="2">
    <source>
        <dbReference type="Proteomes" id="UP000005237"/>
    </source>
</evidence>
<accession>A0A8R1EGL0</accession>
<reference evidence="1" key="2">
    <citation type="submission" date="2022-06" db="UniProtKB">
        <authorList>
            <consortium name="EnsemblMetazoa"/>
        </authorList>
    </citation>
    <scope>IDENTIFICATION</scope>
    <source>
        <strain evidence="1">DF5081</strain>
    </source>
</reference>
<sequence>MASFVFLVDRVCPPFKGFIGDKKAIKDAELKEFAPQVTAQSAQPPTLQQVDQRFFEDQKKQIQEALNAQTFHQFSAYAQEQFPGEPEQQATLIRQLQDQHYQQYMSQVRGPRDILCHFNSMQTNIN</sequence>
<reference evidence="2" key="1">
    <citation type="submission" date="2010-08" db="EMBL/GenBank/DDBJ databases">
        <authorList>
            <consortium name="Caenorhabditis japonica Sequencing Consortium"/>
            <person name="Wilson R.K."/>
        </authorList>
    </citation>
    <scope>NUCLEOTIDE SEQUENCE [LARGE SCALE GENOMIC DNA]</scope>
    <source>
        <strain evidence="2">DF5081</strain>
    </source>
</reference>
<proteinExistence type="predicted"/>
<name>A0A8R1EGL0_CAEJA</name>
<dbReference type="PANTHER" id="PTHR22973">
    <property type="entry name" value="LD35087P"/>
    <property type="match status" value="1"/>
</dbReference>